<dbReference type="Proteomes" id="UP001310890">
    <property type="component" value="Unassembled WGS sequence"/>
</dbReference>
<proteinExistence type="predicted"/>
<dbReference type="AlphaFoldDB" id="A0AAN7T9U1"/>
<dbReference type="Gene3D" id="3.30.450.30">
    <property type="entry name" value="Dynein light chain 2a, cytoplasmic"/>
    <property type="match status" value="1"/>
</dbReference>
<protein>
    <submittedName>
        <fullName evidence="1">Uncharacterized protein</fullName>
    </submittedName>
</protein>
<comment type="caution">
    <text evidence="1">The sequence shown here is derived from an EMBL/GenBank/DDBJ whole genome shotgun (WGS) entry which is preliminary data.</text>
</comment>
<reference evidence="1" key="1">
    <citation type="submission" date="2023-08" db="EMBL/GenBank/DDBJ databases">
        <title>Black Yeasts Isolated from many extreme environments.</title>
        <authorList>
            <person name="Coleine C."/>
            <person name="Stajich J.E."/>
            <person name="Selbmann L."/>
        </authorList>
    </citation>
    <scope>NUCLEOTIDE SEQUENCE</scope>
    <source>
        <strain evidence="1">CCFEE 5401</strain>
    </source>
</reference>
<organism evidence="1 2">
    <name type="scientific">Meristemomyces frigidus</name>
    <dbReference type="NCBI Taxonomy" id="1508187"/>
    <lineage>
        <taxon>Eukaryota</taxon>
        <taxon>Fungi</taxon>
        <taxon>Dikarya</taxon>
        <taxon>Ascomycota</taxon>
        <taxon>Pezizomycotina</taxon>
        <taxon>Dothideomycetes</taxon>
        <taxon>Dothideomycetidae</taxon>
        <taxon>Mycosphaerellales</taxon>
        <taxon>Teratosphaeriaceae</taxon>
        <taxon>Meristemomyces</taxon>
    </lineage>
</organism>
<name>A0AAN7T9U1_9PEZI</name>
<accession>A0AAN7T9U1</accession>
<gene>
    <name evidence="1" type="ORF">LTR62_008325</name>
</gene>
<evidence type="ECO:0000313" key="1">
    <source>
        <dbReference type="EMBL" id="KAK5108438.1"/>
    </source>
</evidence>
<dbReference type="EMBL" id="JAVRRL010000086">
    <property type="protein sequence ID" value="KAK5108438.1"/>
    <property type="molecule type" value="Genomic_DNA"/>
</dbReference>
<evidence type="ECO:0000313" key="2">
    <source>
        <dbReference type="Proteomes" id="UP001310890"/>
    </source>
</evidence>
<sequence length="193" mass="20923">MLNTRALNDLLSSNSDERLCKCWYLMSPNGTILASTQPSDTKHQRKQAAVAALYWQEHLDGGEIDHVSIQQQGGLGRDLHTLSVESATSNLIICRLQHELLLVLEGGVPPRKRTFAPRVTAQDPSGELLLPASTAESSLSGSLSSFADTNRIASSSSVLALHRKKLDAMAAAILADLERTGFKMPRDGEEGLF</sequence>